<keyword evidence="10" id="KW-1185">Reference proteome</keyword>
<feature type="transmembrane region" description="Helical" evidence="8">
    <location>
        <begin position="142"/>
        <end position="164"/>
    </location>
</feature>
<feature type="transmembrane region" description="Helical" evidence="8">
    <location>
        <begin position="273"/>
        <end position="291"/>
    </location>
</feature>
<evidence type="ECO:0000256" key="4">
    <source>
        <dbReference type="ARBA" id="ARBA00022475"/>
    </source>
</evidence>
<comment type="caution">
    <text evidence="9">The sequence shown here is derived from an EMBL/GenBank/DDBJ whole genome shotgun (WGS) entry which is preliminary data.</text>
</comment>
<evidence type="ECO:0000256" key="2">
    <source>
        <dbReference type="ARBA" id="ARBA00007935"/>
    </source>
</evidence>
<keyword evidence="6 8" id="KW-1133">Transmembrane helix</keyword>
<evidence type="ECO:0000313" key="9">
    <source>
        <dbReference type="EMBL" id="MBB5041490.1"/>
    </source>
</evidence>
<feature type="transmembrane region" description="Helical" evidence="8">
    <location>
        <begin position="190"/>
        <end position="210"/>
    </location>
</feature>
<dbReference type="GO" id="GO:0022857">
    <property type="term" value="F:transmembrane transporter activity"/>
    <property type="evidence" value="ECO:0007669"/>
    <property type="project" value="InterPro"/>
</dbReference>
<feature type="transmembrane region" description="Helical" evidence="8">
    <location>
        <begin position="231"/>
        <end position="253"/>
    </location>
</feature>
<feature type="transmembrane region" description="Helical" evidence="8">
    <location>
        <begin position="298"/>
        <end position="319"/>
    </location>
</feature>
<protein>
    <submittedName>
        <fullName evidence="9">Iron complex transport system permease protein</fullName>
    </submittedName>
</protein>
<keyword evidence="5 8" id="KW-0812">Transmembrane</keyword>
<comment type="similarity">
    <text evidence="2">Belongs to the binding-protein-dependent transport system permease family. FecCD subfamily.</text>
</comment>
<sequence>MTAALSTSSWRAKAAAGLGLAALFAVSLAVGVSPLPPGRVLSDPDALQLLLVSRLPRTLAAVLSGAGLAIAGLIMQTLSRNRFVEPATAGTAQSAELGILLVTLFFPAASLPVKTLLAAGAALAGTSVFLATAQRLPPAQPYLVPLFGIVYGGVIGAAATYAAWQADLLQFLSVWTNGDFSGVLRGRYELLWIAALMVAAAFLVADRLTIMALGREASIGLGIDYARMMQIGLVIVSVITALSVVVVGMIPFVGLAVPNIVSRLMGDNVRGTLGWVAAGGAGLVLACDIAGRLIRYPYEIPVGTVMGVAGGAIFLWLLFRRGGHG</sequence>
<dbReference type="Proteomes" id="UP000535406">
    <property type="component" value="Unassembled WGS sequence"/>
</dbReference>
<evidence type="ECO:0000256" key="7">
    <source>
        <dbReference type="ARBA" id="ARBA00023136"/>
    </source>
</evidence>
<dbReference type="PANTHER" id="PTHR30472">
    <property type="entry name" value="FERRIC ENTEROBACTIN TRANSPORT SYSTEM PERMEASE PROTEIN"/>
    <property type="match status" value="1"/>
</dbReference>
<keyword evidence="3" id="KW-0813">Transport</keyword>
<dbReference type="GO" id="GO:0005886">
    <property type="term" value="C:plasma membrane"/>
    <property type="evidence" value="ECO:0007669"/>
    <property type="project" value="UniProtKB-SubCell"/>
</dbReference>
<feature type="transmembrane region" description="Helical" evidence="8">
    <location>
        <begin position="55"/>
        <end position="75"/>
    </location>
</feature>
<dbReference type="CDD" id="cd06550">
    <property type="entry name" value="TM_ABC_iron-siderophores_like"/>
    <property type="match status" value="1"/>
</dbReference>
<organism evidence="9 10">
    <name type="scientific">Shinella fusca</name>
    <dbReference type="NCBI Taxonomy" id="544480"/>
    <lineage>
        <taxon>Bacteria</taxon>
        <taxon>Pseudomonadati</taxon>
        <taxon>Pseudomonadota</taxon>
        <taxon>Alphaproteobacteria</taxon>
        <taxon>Hyphomicrobiales</taxon>
        <taxon>Rhizobiaceae</taxon>
        <taxon>Shinella</taxon>
    </lineage>
</organism>
<dbReference type="Gene3D" id="1.10.3470.10">
    <property type="entry name" value="ABC transporter involved in vitamin B12 uptake, BtuC"/>
    <property type="match status" value="1"/>
</dbReference>
<dbReference type="InterPro" id="IPR000522">
    <property type="entry name" value="ABC_transptr_permease_BtuC"/>
</dbReference>
<evidence type="ECO:0000256" key="3">
    <source>
        <dbReference type="ARBA" id="ARBA00022448"/>
    </source>
</evidence>
<dbReference type="Pfam" id="PF01032">
    <property type="entry name" value="FecCD"/>
    <property type="match status" value="1"/>
</dbReference>
<dbReference type="InterPro" id="IPR037294">
    <property type="entry name" value="ABC_BtuC-like"/>
</dbReference>
<evidence type="ECO:0000256" key="6">
    <source>
        <dbReference type="ARBA" id="ARBA00022989"/>
    </source>
</evidence>
<dbReference type="PANTHER" id="PTHR30472:SF27">
    <property type="entry name" value="PETROBACTIN IMPORT SYSTEM PERMEASE PROTEIN YCLN"/>
    <property type="match status" value="1"/>
</dbReference>
<name>A0A7W7YST0_9HYPH</name>
<gene>
    <name evidence="9" type="ORF">HNQ66_000873</name>
</gene>
<dbReference type="SUPFAM" id="SSF81345">
    <property type="entry name" value="ABC transporter involved in vitamin B12 uptake, BtuC"/>
    <property type="match status" value="1"/>
</dbReference>
<keyword evidence="7 8" id="KW-0472">Membrane</keyword>
<proteinExistence type="inferred from homology"/>
<evidence type="ECO:0000256" key="1">
    <source>
        <dbReference type="ARBA" id="ARBA00004651"/>
    </source>
</evidence>
<evidence type="ECO:0000256" key="5">
    <source>
        <dbReference type="ARBA" id="ARBA00022692"/>
    </source>
</evidence>
<evidence type="ECO:0000256" key="8">
    <source>
        <dbReference type="SAM" id="Phobius"/>
    </source>
</evidence>
<comment type="subcellular location">
    <subcellularLocation>
        <location evidence="1">Cell membrane</location>
        <topology evidence="1">Multi-pass membrane protein</topology>
    </subcellularLocation>
</comment>
<evidence type="ECO:0000313" key="10">
    <source>
        <dbReference type="Proteomes" id="UP000535406"/>
    </source>
</evidence>
<accession>A0A7W7YST0</accession>
<reference evidence="9 10" key="1">
    <citation type="submission" date="2020-08" db="EMBL/GenBank/DDBJ databases">
        <title>Genomic Encyclopedia of Type Strains, Phase IV (KMG-IV): sequencing the most valuable type-strain genomes for metagenomic binning, comparative biology and taxonomic classification.</title>
        <authorList>
            <person name="Goeker M."/>
        </authorList>
    </citation>
    <scope>NUCLEOTIDE SEQUENCE [LARGE SCALE GENOMIC DNA]</scope>
    <source>
        <strain evidence="9 10">DSM 21319</strain>
    </source>
</reference>
<dbReference type="EMBL" id="JACHIK010000002">
    <property type="protein sequence ID" value="MBB5041490.1"/>
    <property type="molecule type" value="Genomic_DNA"/>
</dbReference>
<dbReference type="AlphaFoldDB" id="A0A7W7YST0"/>
<dbReference type="RefSeq" id="WP_184141235.1">
    <property type="nucleotide sequence ID" value="NZ_JACHIK010000002.1"/>
</dbReference>
<dbReference type="GO" id="GO:0033214">
    <property type="term" value="P:siderophore-iron import into cell"/>
    <property type="evidence" value="ECO:0007669"/>
    <property type="project" value="TreeGrafter"/>
</dbReference>
<keyword evidence="4" id="KW-1003">Cell membrane</keyword>